<dbReference type="RefSeq" id="WP_255226558.1">
    <property type="nucleotide sequence ID" value="NZ_JAJEKE010000003.1"/>
</dbReference>
<evidence type="ECO:0000313" key="2">
    <source>
        <dbReference type="Proteomes" id="UP001651880"/>
    </source>
</evidence>
<comment type="caution">
    <text evidence="1">The sequence shown here is derived from an EMBL/GenBank/DDBJ whole genome shotgun (WGS) entry which is preliminary data.</text>
</comment>
<reference evidence="1 2" key="1">
    <citation type="submission" date="2021-10" db="EMBL/GenBank/DDBJ databases">
        <title>Lutispora strain m25 sp. nov., a thermophilic, non-spore-forming bacterium isolated from a lab-scale methanogenic bioreactor digesting anaerobic sludge.</title>
        <authorList>
            <person name="El Houari A."/>
            <person name="Mcdonald J."/>
        </authorList>
    </citation>
    <scope>NUCLEOTIDE SEQUENCE [LARGE SCALE GENOMIC DNA]</scope>
    <source>
        <strain evidence="2">m25</strain>
    </source>
</reference>
<accession>A0ABT1NCT9</accession>
<name>A0ABT1NCT9_9FIRM</name>
<sequence>MKKGKKMILLCLAVLFLLYICESVYIGAKVFAMVKGSYATYGGDNTYADMVSDEIYRKMCYRNGYLISSQGNTSVKEINRLLFPLACHWITGGKATYWYTYEIYDDSNELVGGSWNIPVTITVEFSGSRLIVTDYYEAP</sequence>
<proteinExistence type="predicted"/>
<dbReference type="Proteomes" id="UP001651880">
    <property type="component" value="Unassembled WGS sequence"/>
</dbReference>
<protein>
    <submittedName>
        <fullName evidence="1">Uncharacterized protein</fullName>
    </submittedName>
</protein>
<gene>
    <name evidence="1" type="ORF">LJD61_05695</name>
</gene>
<keyword evidence="2" id="KW-1185">Reference proteome</keyword>
<dbReference type="EMBL" id="JAJEKE010000003">
    <property type="protein sequence ID" value="MCQ1529040.1"/>
    <property type="molecule type" value="Genomic_DNA"/>
</dbReference>
<organism evidence="1 2">
    <name type="scientific">Lutispora saccharofermentans</name>
    <dbReference type="NCBI Taxonomy" id="3024236"/>
    <lineage>
        <taxon>Bacteria</taxon>
        <taxon>Bacillati</taxon>
        <taxon>Bacillota</taxon>
        <taxon>Clostridia</taxon>
        <taxon>Lutisporales</taxon>
        <taxon>Lutisporaceae</taxon>
        <taxon>Lutispora</taxon>
    </lineage>
</organism>
<evidence type="ECO:0000313" key="1">
    <source>
        <dbReference type="EMBL" id="MCQ1529040.1"/>
    </source>
</evidence>